<keyword evidence="6" id="KW-1278">Translocase</keyword>
<evidence type="ECO:0000313" key="10">
    <source>
        <dbReference type="EMBL" id="VDM65646.1"/>
    </source>
</evidence>
<evidence type="ECO:0000256" key="4">
    <source>
        <dbReference type="ARBA" id="ARBA00022840"/>
    </source>
</evidence>
<evidence type="ECO:0000313" key="11">
    <source>
        <dbReference type="Proteomes" id="UP000270094"/>
    </source>
</evidence>
<sequence length="341" mass="39603">MAVDTLVESVTTYCNRPLWLHLYASPFVGEDFPYFYTLYLLVALASLVHLLRTALNTVLVLYATWFYLWSSFYGYEEYYELGFIGAAIIGLVQALVILFCHWFVGVKCALSCVHENDPHKATLAKVVPTPNNGWAELVPLRRTRRAGCTKVWFEFQKIHYTLDETTNTFSTVVFDSHKPMRYYQQSRGVESDEQLEEIKYLFGDNKTEMVIPQFWDLFKERATAPFFVFQVFCVGLWCLEDMWYYSLFTLFMLMTFEATLVKAQLKNMQEIRNMGNKSFMIQVYRNHKWVKIKTDELVSGDIVSIGRSSDEQAVPCDMILLRGPCIVDESMLTGESVPQMK</sequence>
<dbReference type="PANTHER" id="PTHR45630">
    <property type="entry name" value="CATION-TRANSPORTING ATPASE-RELATED"/>
    <property type="match status" value="1"/>
</dbReference>
<dbReference type="GO" id="GO:0019829">
    <property type="term" value="F:ATPase-coupled monoatomic cation transmembrane transporter activity"/>
    <property type="evidence" value="ECO:0007669"/>
    <property type="project" value="TreeGrafter"/>
</dbReference>
<feature type="domain" description="P-type ATPase A" evidence="8">
    <location>
        <begin position="282"/>
        <end position="341"/>
    </location>
</feature>
<evidence type="ECO:0000256" key="5">
    <source>
        <dbReference type="ARBA" id="ARBA00022842"/>
    </source>
</evidence>
<feature type="domain" description="P5A-ATPase transmembrane helical hairpin" evidence="9">
    <location>
        <begin position="59"/>
        <end position="115"/>
    </location>
</feature>
<keyword evidence="7" id="KW-1133">Transmembrane helix</keyword>
<dbReference type="GO" id="GO:0005789">
    <property type="term" value="C:endoplasmic reticulum membrane"/>
    <property type="evidence" value="ECO:0007669"/>
    <property type="project" value="TreeGrafter"/>
</dbReference>
<dbReference type="Gene3D" id="2.70.150.10">
    <property type="entry name" value="Calcium-transporting ATPase, cytoplasmic transduction domain A"/>
    <property type="match status" value="1"/>
</dbReference>
<dbReference type="GO" id="GO:0005524">
    <property type="term" value="F:ATP binding"/>
    <property type="evidence" value="ECO:0007669"/>
    <property type="project" value="UniProtKB-KW"/>
</dbReference>
<accession>A0A3P7I867</accession>
<reference evidence="10 11" key="1">
    <citation type="submission" date="2018-11" db="EMBL/GenBank/DDBJ databases">
        <authorList>
            <consortium name="Pathogen Informatics"/>
        </authorList>
    </citation>
    <scope>NUCLEOTIDE SEQUENCE [LARGE SCALE GENOMIC DNA]</scope>
</reference>
<keyword evidence="3" id="KW-0547">Nucleotide-binding</keyword>
<keyword evidence="4" id="KW-0067">ATP-binding</keyword>
<organism evidence="10 11">
    <name type="scientific">Strongylus vulgaris</name>
    <name type="common">Blood worm</name>
    <dbReference type="NCBI Taxonomy" id="40348"/>
    <lineage>
        <taxon>Eukaryota</taxon>
        <taxon>Metazoa</taxon>
        <taxon>Ecdysozoa</taxon>
        <taxon>Nematoda</taxon>
        <taxon>Chromadorea</taxon>
        <taxon>Rhabditida</taxon>
        <taxon>Rhabditina</taxon>
        <taxon>Rhabditomorpha</taxon>
        <taxon>Strongyloidea</taxon>
        <taxon>Strongylidae</taxon>
        <taxon>Strongylus</taxon>
    </lineage>
</organism>
<dbReference type="Pfam" id="PF23143">
    <property type="entry name" value="2TM_P5A-ATPase"/>
    <property type="match status" value="1"/>
</dbReference>
<feature type="transmembrane region" description="Helical" evidence="7">
    <location>
        <begin position="58"/>
        <end position="75"/>
    </location>
</feature>
<evidence type="ECO:0000256" key="2">
    <source>
        <dbReference type="ARBA" id="ARBA00022723"/>
    </source>
</evidence>
<dbReference type="OrthoDB" id="48943at2759"/>
<keyword evidence="5" id="KW-0460">Magnesium</keyword>
<evidence type="ECO:0000259" key="9">
    <source>
        <dbReference type="Pfam" id="PF23143"/>
    </source>
</evidence>
<dbReference type="InterPro" id="IPR006544">
    <property type="entry name" value="P-type_TPase_V"/>
</dbReference>
<keyword evidence="7" id="KW-0812">Transmembrane</keyword>
<dbReference type="EMBL" id="UYYB01001107">
    <property type="protein sequence ID" value="VDM65646.1"/>
    <property type="molecule type" value="Genomic_DNA"/>
</dbReference>
<feature type="transmembrane region" description="Helical" evidence="7">
    <location>
        <begin position="222"/>
        <end position="239"/>
    </location>
</feature>
<evidence type="ECO:0000259" key="8">
    <source>
        <dbReference type="Pfam" id="PF00122"/>
    </source>
</evidence>
<keyword evidence="11" id="KW-1185">Reference proteome</keyword>
<dbReference type="Proteomes" id="UP000270094">
    <property type="component" value="Unassembled WGS sequence"/>
</dbReference>
<dbReference type="InterPro" id="IPR059000">
    <property type="entry name" value="ATPase_P-type_domA"/>
</dbReference>
<evidence type="ECO:0000256" key="3">
    <source>
        <dbReference type="ARBA" id="ARBA00022741"/>
    </source>
</evidence>
<dbReference type="Pfam" id="PF00122">
    <property type="entry name" value="E1-E2_ATPase"/>
    <property type="match status" value="1"/>
</dbReference>
<dbReference type="PANTHER" id="PTHR45630:SF7">
    <property type="entry name" value="ENDOPLASMIC RETICULUM TRANSMEMBRANE HELIX TRANSLOCASE"/>
    <property type="match status" value="1"/>
</dbReference>
<dbReference type="InterPro" id="IPR057255">
    <property type="entry name" value="2TM_P5A-ATPase"/>
</dbReference>
<dbReference type="AlphaFoldDB" id="A0A3P7I867"/>
<dbReference type="SUPFAM" id="SSF81653">
    <property type="entry name" value="Calcium ATPase, transduction domain A"/>
    <property type="match status" value="1"/>
</dbReference>
<dbReference type="GO" id="GO:0006874">
    <property type="term" value="P:intracellular calcium ion homeostasis"/>
    <property type="evidence" value="ECO:0007669"/>
    <property type="project" value="TreeGrafter"/>
</dbReference>
<evidence type="ECO:0000256" key="1">
    <source>
        <dbReference type="ARBA" id="ARBA00004141"/>
    </source>
</evidence>
<evidence type="ECO:0000256" key="6">
    <source>
        <dbReference type="ARBA" id="ARBA00022967"/>
    </source>
</evidence>
<feature type="transmembrane region" description="Helical" evidence="7">
    <location>
        <begin position="32"/>
        <end position="51"/>
    </location>
</feature>
<dbReference type="GO" id="GO:0015662">
    <property type="term" value="F:P-type ion transporter activity"/>
    <property type="evidence" value="ECO:0007669"/>
    <property type="project" value="TreeGrafter"/>
</dbReference>
<protein>
    <recommendedName>
        <fullName evidence="12">Cation-transporting P-type ATPase N-terminal domain-containing protein</fullName>
    </recommendedName>
</protein>
<name>A0A3P7I867_STRVU</name>
<evidence type="ECO:0008006" key="12">
    <source>
        <dbReference type="Google" id="ProtNLM"/>
    </source>
</evidence>
<feature type="non-terminal residue" evidence="10">
    <location>
        <position position="341"/>
    </location>
</feature>
<comment type="subcellular location">
    <subcellularLocation>
        <location evidence="1">Membrane</location>
        <topology evidence="1">Multi-pass membrane protein</topology>
    </subcellularLocation>
</comment>
<dbReference type="InterPro" id="IPR023298">
    <property type="entry name" value="ATPase_P-typ_TM_dom_sf"/>
</dbReference>
<keyword evidence="7" id="KW-0472">Membrane</keyword>
<dbReference type="SUPFAM" id="SSF81665">
    <property type="entry name" value="Calcium ATPase, transmembrane domain M"/>
    <property type="match status" value="1"/>
</dbReference>
<keyword evidence="2" id="KW-0479">Metal-binding</keyword>
<dbReference type="GO" id="GO:0046872">
    <property type="term" value="F:metal ion binding"/>
    <property type="evidence" value="ECO:0007669"/>
    <property type="project" value="UniProtKB-KW"/>
</dbReference>
<dbReference type="InterPro" id="IPR008250">
    <property type="entry name" value="ATPase_P-typ_transduc_dom_A_sf"/>
</dbReference>
<feature type="transmembrane region" description="Helical" evidence="7">
    <location>
        <begin position="81"/>
        <end position="104"/>
    </location>
</feature>
<proteinExistence type="predicted"/>
<evidence type="ECO:0000256" key="7">
    <source>
        <dbReference type="SAM" id="Phobius"/>
    </source>
</evidence>
<gene>
    <name evidence="10" type="ORF">SVUK_LOCUS644</name>
</gene>